<sequence length="229" mass="25619">MSFEIRYATESDAPSLAEINIASFSHQPLWSNVSPSLEASVVFPYKLARCLERIRHSDAHILVAVDVSQPSEKVVGYASWSVPSVLPLPQSHRRRIELGEGGTATTESIEQLRPEGMQCGIYENIINMLKEEMGRCAGPTDITLDYLATLPEYQGQGVGSSLLRWGIKLVQELKQRILLVATTDGYPLYSKLGWRVLREIVVDYRELGGHGEQIFTLMVWDYCCATELS</sequence>
<name>A0A5N7CSZ3_9EURO</name>
<reference evidence="2 3" key="1">
    <citation type="submission" date="2019-04" db="EMBL/GenBank/DDBJ databases">
        <authorList>
            <consortium name="DOE Joint Genome Institute"/>
            <person name="Mondo S."/>
            <person name="Kjaerbolling I."/>
            <person name="Vesth T."/>
            <person name="Frisvad J.C."/>
            <person name="Nybo J.L."/>
            <person name="Theobald S."/>
            <person name="Kildgaard S."/>
            <person name="Isbrandt T."/>
            <person name="Kuo A."/>
            <person name="Sato A."/>
            <person name="Lyhne E.K."/>
            <person name="Kogle M.E."/>
            <person name="Wiebenga A."/>
            <person name="Kun R.S."/>
            <person name="Lubbers R.J."/>
            <person name="Makela M.R."/>
            <person name="Barry K."/>
            <person name="Chovatia M."/>
            <person name="Clum A."/>
            <person name="Daum C."/>
            <person name="Haridas S."/>
            <person name="He G."/>
            <person name="LaButti K."/>
            <person name="Lipzen A."/>
            <person name="Riley R."/>
            <person name="Salamov A."/>
            <person name="Simmons B.A."/>
            <person name="Magnuson J.K."/>
            <person name="Henrissat B."/>
            <person name="Mortensen U.H."/>
            <person name="Larsen T.O."/>
            <person name="Devries R.P."/>
            <person name="Grigoriev I.V."/>
            <person name="Machida M."/>
            <person name="Baker S.E."/>
            <person name="Andersen M.R."/>
            <person name="Cantor M.N."/>
            <person name="Hua S.X."/>
        </authorList>
    </citation>
    <scope>NUCLEOTIDE SEQUENCE [LARGE SCALE GENOMIC DNA]</scope>
    <source>
        <strain evidence="2 3">CBS 119388</strain>
    </source>
</reference>
<dbReference type="Proteomes" id="UP000325579">
    <property type="component" value="Unassembled WGS sequence"/>
</dbReference>
<dbReference type="AlphaFoldDB" id="A0A5N7CSZ3"/>
<accession>A0A5N7CSZ3</accession>
<keyword evidence="2" id="KW-0012">Acyltransferase</keyword>
<evidence type="ECO:0000313" key="3">
    <source>
        <dbReference type="Proteomes" id="UP000325579"/>
    </source>
</evidence>
<dbReference type="PANTHER" id="PTHR42791:SF2">
    <property type="entry name" value="N-ACETYLTRANSFERASE DOMAIN-CONTAINING PROTEIN"/>
    <property type="match status" value="1"/>
</dbReference>
<dbReference type="InterPro" id="IPR000182">
    <property type="entry name" value="GNAT_dom"/>
</dbReference>
<keyword evidence="3" id="KW-1185">Reference proteome</keyword>
<dbReference type="InterPro" id="IPR052523">
    <property type="entry name" value="Trichothecene_AcTrans"/>
</dbReference>
<evidence type="ECO:0000313" key="2">
    <source>
        <dbReference type="EMBL" id="KAE8397069.1"/>
    </source>
</evidence>
<dbReference type="GO" id="GO:0016747">
    <property type="term" value="F:acyltransferase activity, transferring groups other than amino-acyl groups"/>
    <property type="evidence" value="ECO:0007669"/>
    <property type="project" value="InterPro"/>
</dbReference>
<dbReference type="EMBL" id="ML736924">
    <property type="protein sequence ID" value="KAE8397069.1"/>
    <property type="molecule type" value="Genomic_DNA"/>
</dbReference>
<dbReference type="CDD" id="cd04301">
    <property type="entry name" value="NAT_SF"/>
    <property type="match status" value="1"/>
</dbReference>
<dbReference type="InterPro" id="IPR016181">
    <property type="entry name" value="Acyl_CoA_acyltransferase"/>
</dbReference>
<keyword evidence="2" id="KW-0808">Transferase</keyword>
<proteinExistence type="predicted"/>
<dbReference type="RefSeq" id="XP_031934388.1">
    <property type="nucleotide sequence ID" value="XM_032089195.1"/>
</dbReference>
<protein>
    <submittedName>
        <fullName evidence="2">Acyl-CoA N-acyltransferase</fullName>
    </submittedName>
</protein>
<dbReference type="SUPFAM" id="SSF55729">
    <property type="entry name" value="Acyl-CoA N-acyltransferases (Nat)"/>
    <property type="match status" value="1"/>
</dbReference>
<feature type="domain" description="N-acetyltransferase" evidence="1">
    <location>
        <begin position="3"/>
        <end position="223"/>
    </location>
</feature>
<dbReference type="GeneID" id="43673886"/>
<dbReference type="Pfam" id="PF13508">
    <property type="entry name" value="Acetyltransf_7"/>
    <property type="match status" value="1"/>
</dbReference>
<organism evidence="2 3">
    <name type="scientific">Aspergillus pseudonomiae</name>
    <dbReference type="NCBI Taxonomy" id="1506151"/>
    <lineage>
        <taxon>Eukaryota</taxon>
        <taxon>Fungi</taxon>
        <taxon>Dikarya</taxon>
        <taxon>Ascomycota</taxon>
        <taxon>Pezizomycotina</taxon>
        <taxon>Eurotiomycetes</taxon>
        <taxon>Eurotiomycetidae</taxon>
        <taxon>Eurotiales</taxon>
        <taxon>Aspergillaceae</taxon>
        <taxon>Aspergillus</taxon>
        <taxon>Aspergillus subgen. Circumdati</taxon>
    </lineage>
</organism>
<gene>
    <name evidence="2" type="ORF">BDV37DRAFT_292515</name>
</gene>
<evidence type="ECO:0000259" key="1">
    <source>
        <dbReference type="PROSITE" id="PS51186"/>
    </source>
</evidence>
<dbReference type="PROSITE" id="PS51186">
    <property type="entry name" value="GNAT"/>
    <property type="match status" value="1"/>
</dbReference>
<dbReference type="Gene3D" id="3.40.630.30">
    <property type="match status" value="1"/>
</dbReference>
<dbReference type="PANTHER" id="PTHR42791">
    <property type="entry name" value="GNAT FAMILY ACETYLTRANSFERASE"/>
    <property type="match status" value="1"/>
</dbReference>
<dbReference type="OrthoDB" id="410198at2759"/>